<gene>
    <name evidence="2" type="ORF">NP233_g7134</name>
</gene>
<comment type="caution">
    <text evidence="2">The sequence shown here is derived from an EMBL/GenBank/DDBJ whole genome shotgun (WGS) entry which is preliminary data.</text>
</comment>
<name>A0AAD5YT28_9AGAR</name>
<feature type="compositionally biased region" description="Polar residues" evidence="1">
    <location>
        <begin position="368"/>
        <end position="377"/>
    </location>
</feature>
<feature type="compositionally biased region" description="Acidic residues" evidence="1">
    <location>
        <begin position="319"/>
        <end position="328"/>
    </location>
</feature>
<feature type="compositionally biased region" description="Acidic residues" evidence="1">
    <location>
        <begin position="214"/>
        <end position="236"/>
    </location>
</feature>
<keyword evidence="3" id="KW-1185">Reference proteome</keyword>
<feature type="compositionally biased region" description="Basic and acidic residues" evidence="1">
    <location>
        <begin position="22"/>
        <end position="31"/>
    </location>
</feature>
<feature type="region of interest" description="Disordered" evidence="1">
    <location>
        <begin position="151"/>
        <end position="178"/>
    </location>
</feature>
<dbReference type="Proteomes" id="UP001213000">
    <property type="component" value="Unassembled WGS sequence"/>
</dbReference>
<evidence type="ECO:0000256" key="1">
    <source>
        <dbReference type="SAM" id="MobiDB-lite"/>
    </source>
</evidence>
<accession>A0AAD5YT28</accession>
<evidence type="ECO:0008006" key="4">
    <source>
        <dbReference type="Google" id="ProtNLM"/>
    </source>
</evidence>
<feature type="compositionally biased region" description="Basic residues" evidence="1">
    <location>
        <begin position="1"/>
        <end position="21"/>
    </location>
</feature>
<dbReference type="EMBL" id="JANIEX010000504">
    <property type="protein sequence ID" value="KAJ3566221.1"/>
    <property type="molecule type" value="Genomic_DNA"/>
</dbReference>
<sequence>MYDNRKRKRHSDYPNKSKRNHSHNDWQDDFRGSQGQPQNREVPGKDSVLFLQAHEADLRRGPDARDLAASLEMVQLDNESPHGSTRKIGSALIRWVGGSGPSGHGFDDQNDTISLGAKSAARGPTSVQDTSGVWVDRFDARLLLDSLPEFGFPSKTTSPPRESIPGSPSGWSDLPSDIEDTFFFSPEEAEDYRNEKRRRLFEQAQEDRVRARLEEEDVAQEEEEDDPWGGSDEEPEDAQKELMRRTAAHLLASPNPAQLEMRILANHGADKRFAFLKGRWSHSWLHIKAKLRAEKEEKERKEKERKAEGLGMLAGYDTSSDEDSDNAENDDKNVREEGLDAIKAETEETKKELRRQKAKEWAEKRRAQTNVAETTEQ</sequence>
<dbReference type="AlphaFoldDB" id="A0AAD5YT28"/>
<proteinExistence type="predicted"/>
<feature type="region of interest" description="Disordered" evidence="1">
    <location>
        <begin position="1"/>
        <end position="47"/>
    </location>
</feature>
<feature type="compositionally biased region" description="Basic and acidic residues" evidence="1">
    <location>
        <begin position="329"/>
        <end position="351"/>
    </location>
</feature>
<reference evidence="2" key="1">
    <citation type="submission" date="2022-07" db="EMBL/GenBank/DDBJ databases">
        <title>Genome Sequence of Leucocoprinus birnbaumii.</title>
        <authorList>
            <person name="Buettner E."/>
        </authorList>
    </citation>
    <scope>NUCLEOTIDE SEQUENCE</scope>
    <source>
        <strain evidence="2">VT141</strain>
    </source>
</reference>
<organism evidence="2 3">
    <name type="scientific">Leucocoprinus birnbaumii</name>
    <dbReference type="NCBI Taxonomy" id="56174"/>
    <lineage>
        <taxon>Eukaryota</taxon>
        <taxon>Fungi</taxon>
        <taxon>Dikarya</taxon>
        <taxon>Basidiomycota</taxon>
        <taxon>Agaricomycotina</taxon>
        <taxon>Agaricomycetes</taxon>
        <taxon>Agaricomycetidae</taxon>
        <taxon>Agaricales</taxon>
        <taxon>Agaricineae</taxon>
        <taxon>Agaricaceae</taxon>
        <taxon>Leucocoprinus</taxon>
    </lineage>
</organism>
<evidence type="ECO:0000313" key="3">
    <source>
        <dbReference type="Proteomes" id="UP001213000"/>
    </source>
</evidence>
<feature type="region of interest" description="Disordered" evidence="1">
    <location>
        <begin position="294"/>
        <end position="377"/>
    </location>
</feature>
<feature type="region of interest" description="Disordered" evidence="1">
    <location>
        <begin position="208"/>
        <end position="246"/>
    </location>
</feature>
<evidence type="ECO:0000313" key="2">
    <source>
        <dbReference type="EMBL" id="KAJ3566221.1"/>
    </source>
</evidence>
<protein>
    <recommendedName>
        <fullName evidence="4">SURP motif domain-containing protein</fullName>
    </recommendedName>
</protein>
<feature type="compositionally biased region" description="Basic and acidic residues" evidence="1">
    <location>
        <begin position="294"/>
        <end position="308"/>
    </location>
</feature>